<dbReference type="EMBL" id="SIHJ01000001">
    <property type="protein sequence ID" value="TWT37041.1"/>
    <property type="molecule type" value="Genomic_DNA"/>
</dbReference>
<evidence type="ECO:0000313" key="2">
    <source>
        <dbReference type="Proteomes" id="UP000316714"/>
    </source>
</evidence>
<keyword evidence="2" id="KW-1185">Reference proteome</keyword>
<protein>
    <submittedName>
        <fullName evidence="1">Uncharacterized protein</fullName>
    </submittedName>
</protein>
<dbReference type="AlphaFoldDB" id="A0A5C5VG15"/>
<organism evidence="1 2">
    <name type="scientific">Posidoniimonas corsicana</name>
    <dbReference type="NCBI Taxonomy" id="1938618"/>
    <lineage>
        <taxon>Bacteria</taxon>
        <taxon>Pseudomonadati</taxon>
        <taxon>Planctomycetota</taxon>
        <taxon>Planctomycetia</taxon>
        <taxon>Pirellulales</taxon>
        <taxon>Lacipirellulaceae</taxon>
        <taxon>Posidoniimonas</taxon>
    </lineage>
</organism>
<reference evidence="1 2" key="1">
    <citation type="submission" date="2019-02" db="EMBL/GenBank/DDBJ databases">
        <title>Deep-cultivation of Planctomycetes and their phenomic and genomic characterization uncovers novel biology.</title>
        <authorList>
            <person name="Wiegand S."/>
            <person name="Jogler M."/>
            <person name="Boedeker C."/>
            <person name="Pinto D."/>
            <person name="Vollmers J."/>
            <person name="Rivas-Marin E."/>
            <person name="Kohn T."/>
            <person name="Peeters S.H."/>
            <person name="Heuer A."/>
            <person name="Rast P."/>
            <person name="Oberbeckmann S."/>
            <person name="Bunk B."/>
            <person name="Jeske O."/>
            <person name="Meyerdierks A."/>
            <person name="Storesund J.E."/>
            <person name="Kallscheuer N."/>
            <person name="Luecker S."/>
            <person name="Lage O.M."/>
            <person name="Pohl T."/>
            <person name="Merkel B.J."/>
            <person name="Hornburger P."/>
            <person name="Mueller R.-W."/>
            <person name="Bruemmer F."/>
            <person name="Labrenz M."/>
            <person name="Spormann A.M."/>
            <person name="Op Den Camp H."/>
            <person name="Overmann J."/>
            <person name="Amann R."/>
            <person name="Jetten M.S.M."/>
            <person name="Mascher T."/>
            <person name="Medema M.H."/>
            <person name="Devos D.P."/>
            <person name="Kaster A.-K."/>
            <person name="Ovreas L."/>
            <person name="Rohde M."/>
            <person name="Galperin M.Y."/>
            <person name="Jogler C."/>
        </authorList>
    </citation>
    <scope>NUCLEOTIDE SEQUENCE [LARGE SCALE GENOMIC DNA]</scope>
    <source>
        <strain evidence="1 2">KOR34</strain>
    </source>
</reference>
<name>A0A5C5VG15_9BACT</name>
<accession>A0A5C5VG15</accession>
<comment type="caution">
    <text evidence="1">The sequence shown here is derived from an EMBL/GenBank/DDBJ whole genome shotgun (WGS) entry which is preliminary data.</text>
</comment>
<dbReference type="Proteomes" id="UP000316714">
    <property type="component" value="Unassembled WGS sequence"/>
</dbReference>
<evidence type="ECO:0000313" key="1">
    <source>
        <dbReference type="EMBL" id="TWT37041.1"/>
    </source>
</evidence>
<sequence>MLRLHANVFAEPPAAIDGPAVELRGERLATLLSQTGGPPEFVATLPVTFEAMQQSLRNLPRTDTEPDGFFLVTGHEPVEAGETFWRLNGHMHEHQGRVHRVELNGECPELILDAVLGTMGWPEAPVVYQLVQEGVTLREPEFRGWAAAE</sequence>
<dbReference type="OrthoDB" id="289446at2"/>
<proteinExistence type="predicted"/>
<gene>
    <name evidence="1" type="ORF">KOR34_19880</name>
</gene>
<dbReference type="RefSeq" id="WP_146564405.1">
    <property type="nucleotide sequence ID" value="NZ_SIHJ01000001.1"/>
</dbReference>